<feature type="transmembrane region" description="Helical" evidence="5">
    <location>
        <begin position="45"/>
        <end position="62"/>
    </location>
</feature>
<evidence type="ECO:0000256" key="2">
    <source>
        <dbReference type="ARBA" id="ARBA00022692"/>
    </source>
</evidence>
<keyword evidence="2 5" id="KW-0812">Transmembrane</keyword>
<gene>
    <name evidence="6" type="ORF">HOLleu_09948</name>
</gene>
<evidence type="ECO:0000313" key="6">
    <source>
        <dbReference type="EMBL" id="KAJ8043026.1"/>
    </source>
</evidence>
<dbReference type="Proteomes" id="UP001152320">
    <property type="component" value="Chromosome 4"/>
</dbReference>
<protein>
    <submittedName>
        <fullName evidence="6">Adhesion G-protein coupled receptor G2</fullName>
    </submittedName>
</protein>
<feature type="transmembrane region" description="Helical" evidence="5">
    <location>
        <begin position="68"/>
        <end position="91"/>
    </location>
</feature>
<dbReference type="GO" id="GO:0016020">
    <property type="term" value="C:membrane"/>
    <property type="evidence" value="ECO:0007669"/>
    <property type="project" value="UniProtKB-SubCell"/>
</dbReference>
<sequence>MFVMFLFNVSVFMIITYRLTCRRFLSSHQQSLLTEMYLRIKRIYAFWLLLGISWIFGFLSAIDGPVSFVFQMVFTLSMTLQGLGLFIILVLNNPEIRKRLDKVRYLRKSEGSSAV</sequence>
<evidence type="ECO:0000256" key="5">
    <source>
        <dbReference type="SAM" id="Phobius"/>
    </source>
</evidence>
<reference evidence="6" key="1">
    <citation type="submission" date="2021-10" db="EMBL/GenBank/DDBJ databases">
        <title>Tropical sea cucumber genome reveals ecological adaptation and Cuvierian tubules defense mechanism.</title>
        <authorList>
            <person name="Chen T."/>
        </authorList>
    </citation>
    <scope>NUCLEOTIDE SEQUENCE</scope>
    <source>
        <strain evidence="6">Nanhai2018</strain>
        <tissue evidence="6">Muscle</tissue>
    </source>
</reference>
<comment type="subcellular location">
    <subcellularLocation>
        <location evidence="1">Membrane</location>
        <topology evidence="1">Multi-pass membrane protein</topology>
    </subcellularLocation>
</comment>
<evidence type="ECO:0000256" key="4">
    <source>
        <dbReference type="ARBA" id="ARBA00023136"/>
    </source>
</evidence>
<dbReference type="Gene3D" id="1.20.1070.10">
    <property type="entry name" value="Rhodopsin 7-helix transmembrane proteins"/>
    <property type="match status" value="1"/>
</dbReference>
<dbReference type="EMBL" id="JAIZAY010000004">
    <property type="protein sequence ID" value="KAJ8043026.1"/>
    <property type="molecule type" value="Genomic_DNA"/>
</dbReference>
<evidence type="ECO:0000256" key="1">
    <source>
        <dbReference type="ARBA" id="ARBA00004141"/>
    </source>
</evidence>
<accession>A0A9Q1CDM6</accession>
<dbReference type="InterPro" id="IPR000832">
    <property type="entry name" value="GPCR_2_secretin-like"/>
</dbReference>
<dbReference type="GO" id="GO:0004930">
    <property type="term" value="F:G protein-coupled receptor activity"/>
    <property type="evidence" value="ECO:0007669"/>
    <property type="project" value="InterPro"/>
</dbReference>
<dbReference type="AlphaFoldDB" id="A0A9Q1CDM6"/>
<keyword evidence="4 5" id="KW-0472">Membrane</keyword>
<proteinExistence type="predicted"/>
<comment type="caution">
    <text evidence="6">The sequence shown here is derived from an EMBL/GenBank/DDBJ whole genome shotgun (WGS) entry which is preliminary data.</text>
</comment>
<dbReference type="OrthoDB" id="10071092at2759"/>
<name>A0A9Q1CDM6_HOLLE</name>
<evidence type="ECO:0000313" key="7">
    <source>
        <dbReference type="Proteomes" id="UP001152320"/>
    </source>
</evidence>
<keyword evidence="3 5" id="KW-1133">Transmembrane helix</keyword>
<organism evidence="6 7">
    <name type="scientific">Holothuria leucospilota</name>
    <name type="common">Black long sea cucumber</name>
    <name type="synonym">Mertensiothuria leucospilota</name>
    <dbReference type="NCBI Taxonomy" id="206669"/>
    <lineage>
        <taxon>Eukaryota</taxon>
        <taxon>Metazoa</taxon>
        <taxon>Echinodermata</taxon>
        <taxon>Eleutherozoa</taxon>
        <taxon>Echinozoa</taxon>
        <taxon>Holothuroidea</taxon>
        <taxon>Aspidochirotacea</taxon>
        <taxon>Aspidochirotida</taxon>
        <taxon>Holothuriidae</taxon>
        <taxon>Holothuria</taxon>
    </lineage>
</organism>
<dbReference type="Pfam" id="PF00002">
    <property type="entry name" value="7tm_2"/>
    <property type="match status" value="1"/>
</dbReference>
<feature type="transmembrane region" description="Helical" evidence="5">
    <location>
        <begin position="6"/>
        <end position="25"/>
    </location>
</feature>
<keyword evidence="6" id="KW-0675">Receptor</keyword>
<dbReference type="InterPro" id="IPR053066">
    <property type="entry name" value="ADGR_G7"/>
</dbReference>
<evidence type="ECO:0000256" key="3">
    <source>
        <dbReference type="ARBA" id="ARBA00022989"/>
    </source>
</evidence>
<dbReference type="PANTHER" id="PTHR47767">
    <property type="entry name" value="ADHESION G PROTEIN-COUPLED RECEPTOR G7"/>
    <property type="match status" value="1"/>
</dbReference>
<keyword evidence="7" id="KW-1185">Reference proteome</keyword>